<dbReference type="GeneID" id="127749388"/>
<gene>
    <name evidence="2" type="primary">LOC127749388</name>
</gene>
<dbReference type="RefSeq" id="XP_052123362.1">
    <property type="nucleotide sequence ID" value="XM_052267402.1"/>
</dbReference>
<sequence>MDQTCTELEGKFDIKAQTILTTKVDDISSEVVQELDKTIFNKFSEVENTIARIEAFLTNNQGTIIEDMKSTIASALTKLEKKLEDKVQDIVQKEFGHISAQVAHAVQKTVVDQFRKVESKIAGFEECLIKNPVGI</sequence>
<evidence type="ECO:0000313" key="1">
    <source>
        <dbReference type="Proteomes" id="UP000504606"/>
    </source>
</evidence>
<protein>
    <submittedName>
        <fullName evidence="2">Uncharacterized protein LOC127749388</fullName>
    </submittedName>
</protein>
<accession>A0A9C6WPB5</accession>
<organism evidence="1 2">
    <name type="scientific">Frankliniella occidentalis</name>
    <name type="common">Western flower thrips</name>
    <name type="synonym">Euthrips occidentalis</name>
    <dbReference type="NCBI Taxonomy" id="133901"/>
    <lineage>
        <taxon>Eukaryota</taxon>
        <taxon>Metazoa</taxon>
        <taxon>Ecdysozoa</taxon>
        <taxon>Arthropoda</taxon>
        <taxon>Hexapoda</taxon>
        <taxon>Insecta</taxon>
        <taxon>Pterygota</taxon>
        <taxon>Neoptera</taxon>
        <taxon>Paraneoptera</taxon>
        <taxon>Thysanoptera</taxon>
        <taxon>Terebrantia</taxon>
        <taxon>Thripoidea</taxon>
        <taxon>Thripidae</taxon>
        <taxon>Frankliniella</taxon>
    </lineage>
</organism>
<keyword evidence="1" id="KW-1185">Reference proteome</keyword>
<dbReference type="Proteomes" id="UP000504606">
    <property type="component" value="Unplaced"/>
</dbReference>
<proteinExistence type="predicted"/>
<dbReference type="AlphaFoldDB" id="A0A9C6WPB5"/>
<evidence type="ECO:0000313" key="2">
    <source>
        <dbReference type="RefSeq" id="XP_052123362.1"/>
    </source>
</evidence>
<dbReference type="KEGG" id="foc:127749388"/>
<name>A0A9C6WPB5_FRAOC</name>
<reference evidence="2" key="1">
    <citation type="submission" date="2025-08" db="UniProtKB">
        <authorList>
            <consortium name="RefSeq"/>
        </authorList>
    </citation>
    <scope>IDENTIFICATION</scope>
    <source>
        <tissue evidence="2">Whole organism</tissue>
    </source>
</reference>